<dbReference type="RefSeq" id="WP_128762815.1">
    <property type="nucleotide sequence ID" value="NZ_QOVI01000010.1"/>
</dbReference>
<keyword evidence="5" id="KW-1185">Reference proteome</keyword>
<dbReference type="Pfam" id="PF16344">
    <property type="entry name" value="FecR_C"/>
    <property type="match status" value="1"/>
</dbReference>
<dbReference type="InterPro" id="IPR032508">
    <property type="entry name" value="FecR_C"/>
</dbReference>
<accession>A0A4Q0NQE1</accession>
<evidence type="ECO:0000313" key="4">
    <source>
        <dbReference type="EMBL" id="RXG11552.1"/>
    </source>
</evidence>
<dbReference type="OrthoDB" id="704021at2"/>
<dbReference type="PANTHER" id="PTHR30273">
    <property type="entry name" value="PERIPLASMIC SIGNAL SENSOR AND SIGMA FACTOR ACTIVATOR FECR-RELATED"/>
    <property type="match status" value="1"/>
</dbReference>
<keyword evidence="1" id="KW-0812">Transmembrane</keyword>
<comment type="caution">
    <text evidence="4">The sequence shown here is derived from an EMBL/GenBank/DDBJ whole genome shotgun (WGS) entry which is preliminary data.</text>
</comment>
<reference evidence="4 5" key="1">
    <citation type="submission" date="2018-07" db="EMBL/GenBank/DDBJ databases">
        <title>Leeuwenhoekiella genomics.</title>
        <authorList>
            <person name="Tahon G."/>
            <person name="Willems A."/>
        </authorList>
    </citation>
    <scope>NUCLEOTIDE SEQUENCE [LARGE SCALE GENOMIC DNA]</scope>
    <source>
        <strain evidence="4 5">R-50232</strain>
    </source>
</reference>
<gene>
    <name evidence="4" type="ORF">DSM04_11044</name>
</gene>
<dbReference type="PIRSF" id="PIRSF018266">
    <property type="entry name" value="FecR"/>
    <property type="match status" value="1"/>
</dbReference>
<name>A0A4Q0NQE1_9FLAO</name>
<feature type="transmembrane region" description="Helical" evidence="1">
    <location>
        <begin position="78"/>
        <end position="99"/>
    </location>
</feature>
<feature type="domain" description="Protein FecR C-terminal" evidence="3">
    <location>
        <begin position="259"/>
        <end position="328"/>
    </location>
</feature>
<dbReference type="Pfam" id="PF04773">
    <property type="entry name" value="FecR"/>
    <property type="match status" value="1"/>
</dbReference>
<evidence type="ECO:0000259" key="3">
    <source>
        <dbReference type="Pfam" id="PF16344"/>
    </source>
</evidence>
<dbReference type="Gene3D" id="2.60.120.1440">
    <property type="match status" value="1"/>
</dbReference>
<dbReference type="GO" id="GO:0016989">
    <property type="term" value="F:sigma factor antagonist activity"/>
    <property type="evidence" value="ECO:0007669"/>
    <property type="project" value="TreeGrafter"/>
</dbReference>
<sequence>MKEKQKEVLKRYFLGLGTTEERELIERFLLNSNNKELSDHLRQEWEKLPEFISTDSKKADARYKKLVIRKFRQSSRHAWYWSAAIFLVLISTGLGYQYIKHSNFNQQLTKDVAWITVSTEVGEQKEIVLPDGSDVFLNYNTSISYPEIFDSETRSVRIIGEAHFEVVKNEKKPFIVCFDDNYTRVLGTSFNIKAYPNSANLDITLIEGKVEVGHIETKGYKKFSILNPNEGLSIRTDNSFKKYTLDNLNGITSWKSGDLYFRQENISEVVKELRRRFEDSIVIKDSPHSKTSTFTTSIKARTSLEDILKILSLTNKLEYNKINDVIYINLK</sequence>
<dbReference type="AlphaFoldDB" id="A0A4Q0NQE1"/>
<dbReference type="PANTHER" id="PTHR30273:SF2">
    <property type="entry name" value="PROTEIN FECR"/>
    <property type="match status" value="1"/>
</dbReference>
<protein>
    <submittedName>
        <fullName evidence="4">FecR family protein</fullName>
    </submittedName>
</protein>
<evidence type="ECO:0000313" key="5">
    <source>
        <dbReference type="Proteomes" id="UP000289821"/>
    </source>
</evidence>
<proteinExistence type="predicted"/>
<dbReference type="InterPro" id="IPR012373">
    <property type="entry name" value="Ferrdict_sens_TM"/>
</dbReference>
<organism evidence="4 5">
    <name type="scientific">Leeuwenhoekiella aestuarii</name>
    <dbReference type="NCBI Taxonomy" id="2249426"/>
    <lineage>
        <taxon>Bacteria</taxon>
        <taxon>Pseudomonadati</taxon>
        <taxon>Bacteroidota</taxon>
        <taxon>Flavobacteriia</taxon>
        <taxon>Flavobacteriales</taxon>
        <taxon>Flavobacteriaceae</taxon>
        <taxon>Leeuwenhoekiella</taxon>
    </lineage>
</organism>
<feature type="domain" description="FecR protein" evidence="2">
    <location>
        <begin position="116"/>
        <end position="211"/>
    </location>
</feature>
<evidence type="ECO:0000259" key="2">
    <source>
        <dbReference type="Pfam" id="PF04773"/>
    </source>
</evidence>
<dbReference type="InterPro" id="IPR006860">
    <property type="entry name" value="FecR"/>
</dbReference>
<keyword evidence="1" id="KW-1133">Transmembrane helix</keyword>
<dbReference type="EMBL" id="QOVI01000010">
    <property type="protein sequence ID" value="RXG11552.1"/>
    <property type="molecule type" value="Genomic_DNA"/>
</dbReference>
<keyword evidence="1" id="KW-0472">Membrane</keyword>
<dbReference type="Gene3D" id="3.55.50.30">
    <property type="match status" value="1"/>
</dbReference>
<evidence type="ECO:0000256" key="1">
    <source>
        <dbReference type="SAM" id="Phobius"/>
    </source>
</evidence>
<dbReference type="Proteomes" id="UP000289821">
    <property type="component" value="Unassembled WGS sequence"/>
</dbReference>